<feature type="domain" description="THD" evidence="21">
    <location>
        <begin position="262"/>
        <end position="421"/>
    </location>
</feature>
<comment type="similarity">
    <text evidence="3">Belongs to the tumor necrosis factor family.</text>
</comment>
<comment type="function">
    <text evidence="15">Cytokine that binds to TNFRSF10A/TRAILR1, TNFRSF10B/TRAILR2, TNFRSF10C/TRAILR3, TNFRSF10D/TRAILR4 and possibly also to TNFRSF11B/OPG. Induces apoptosis. Its activity may be modulated by binding to the decoy receptors TNFRSF10C/TRAILR3, TNFRSF10D/TRAILR4 and TNFRSF11B/OPG that cannot induce apoptosis.</text>
</comment>
<evidence type="ECO:0000256" key="5">
    <source>
        <dbReference type="ARBA" id="ARBA00022514"/>
    </source>
</evidence>
<evidence type="ECO:0000256" key="18">
    <source>
        <dbReference type="ARBA" id="ARBA00083215"/>
    </source>
</evidence>
<keyword evidence="12" id="KW-0735">Signal-anchor</keyword>
<evidence type="ECO:0000256" key="13">
    <source>
        <dbReference type="ARBA" id="ARBA00022989"/>
    </source>
</evidence>
<evidence type="ECO:0000256" key="7">
    <source>
        <dbReference type="ARBA" id="ARBA00022553"/>
    </source>
</evidence>
<evidence type="ECO:0000256" key="20">
    <source>
        <dbReference type="SAM" id="Phobius"/>
    </source>
</evidence>
<evidence type="ECO:0000256" key="10">
    <source>
        <dbReference type="ARBA" id="ARBA00022723"/>
    </source>
</evidence>
<dbReference type="Proteomes" id="UP000237246">
    <property type="component" value="Unassembled WGS sequence"/>
</dbReference>
<dbReference type="PROSITE" id="PS50049">
    <property type="entry name" value="THD_2"/>
    <property type="match status" value="1"/>
</dbReference>
<dbReference type="GO" id="GO:0005615">
    <property type="term" value="C:extracellular space"/>
    <property type="evidence" value="ECO:0007669"/>
    <property type="project" value="UniProtKB-KW"/>
</dbReference>
<dbReference type="GO" id="GO:0005164">
    <property type="term" value="F:tumor necrosis factor receptor binding"/>
    <property type="evidence" value="ECO:0007669"/>
    <property type="project" value="InterPro"/>
</dbReference>
<dbReference type="AlphaFoldDB" id="A0A2P4TI70"/>
<evidence type="ECO:0000313" key="22">
    <source>
        <dbReference type="EMBL" id="POI36067.1"/>
    </source>
</evidence>
<evidence type="ECO:0000256" key="8">
    <source>
        <dbReference type="ARBA" id="ARBA00022692"/>
    </source>
</evidence>
<sequence>MAPQQPSAGQYLRSDSGGSATRMLGDGPGADPGGLRERRRRCGPLWGSVAVMAILALQITSTTGLFVYFTMAISKSLVTMEQPWTRLLQASSLELQLLPLCTAPEWAEGTWSQALQGNAFPRVWIPSAPSQATCAALPCSVQSVDIQVFPFQLKAQSQGSSEELRCLQLINQQQEGSNLEELISNQSCLKLANTIKAYVATVTENVISRSVVNGESIPLSAGAGVGVLLMRNLCCVVSRVEAQKSYFNISEGQVATKTLGKPSAHLTLRPQNPAQDGSSRRFGNLSQSCRHAITRWEDSTIHSHLQNITYRDGRLRVNQAGKYYVYSQIYFRYSRDGAGARVSVPQLVQCINWKTSYSQPILLLKGVGTKCWAPEAEYGLHALYQGGLFELKAGDELFVSVSSLAIDYNDAAASYFGAFRLDL</sequence>
<evidence type="ECO:0000256" key="9">
    <source>
        <dbReference type="ARBA" id="ARBA00022703"/>
    </source>
</evidence>
<dbReference type="PANTHER" id="PTHR11471:SF28">
    <property type="entry name" value="DEATH LIGAND 1B-RELATED"/>
    <property type="match status" value="1"/>
</dbReference>
<dbReference type="Gene3D" id="2.60.120.40">
    <property type="match status" value="1"/>
</dbReference>
<evidence type="ECO:0000259" key="21">
    <source>
        <dbReference type="PROSITE" id="PS50049"/>
    </source>
</evidence>
<dbReference type="SUPFAM" id="SSF49842">
    <property type="entry name" value="TNF-like"/>
    <property type="match status" value="1"/>
</dbReference>
<feature type="region of interest" description="Disordered" evidence="19">
    <location>
        <begin position="1"/>
        <end position="37"/>
    </location>
</feature>
<evidence type="ECO:0000256" key="15">
    <source>
        <dbReference type="ARBA" id="ARBA00055277"/>
    </source>
</evidence>
<gene>
    <name evidence="22" type="ORF">CIB84_000180</name>
</gene>
<evidence type="ECO:0000256" key="17">
    <source>
        <dbReference type="ARBA" id="ARBA00074586"/>
    </source>
</evidence>
<dbReference type="FunFam" id="2.60.120.40:FF:000014">
    <property type="entry name" value="Tumor necrosis factor ligand superfamily member"/>
    <property type="match status" value="1"/>
</dbReference>
<evidence type="ECO:0000256" key="1">
    <source>
        <dbReference type="ARBA" id="ARBA00004401"/>
    </source>
</evidence>
<dbReference type="GO" id="GO:0005125">
    <property type="term" value="F:cytokine activity"/>
    <property type="evidence" value="ECO:0007669"/>
    <property type="project" value="UniProtKB-KW"/>
</dbReference>
<evidence type="ECO:0000256" key="16">
    <source>
        <dbReference type="ARBA" id="ARBA00063957"/>
    </source>
</evidence>
<evidence type="ECO:0000256" key="11">
    <source>
        <dbReference type="ARBA" id="ARBA00022833"/>
    </source>
</evidence>
<evidence type="ECO:0000256" key="19">
    <source>
        <dbReference type="SAM" id="MobiDB-lite"/>
    </source>
</evidence>
<keyword evidence="13 20" id="KW-1133">Transmembrane helix</keyword>
<dbReference type="GO" id="GO:0006915">
    <property type="term" value="P:apoptotic process"/>
    <property type="evidence" value="ECO:0007669"/>
    <property type="project" value="UniProtKB-KW"/>
</dbReference>
<evidence type="ECO:0000256" key="6">
    <source>
        <dbReference type="ARBA" id="ARBA00022525"/>
    </source>
</evidence>
<keyword evidence="6" id="KW-0964">Secreted</keyword>
<comment type="subcellular location">
    <subcellularLocation>
        <location evidence="1">Cell membrane</location>
        <topology evidence="1">Single-pass type II membrane protein</topology>
    </subcellularLocation>
    <subcellularLocation>
        <location evidence="2">Secreted</location>
    </subcellularLocation>
</comment>
<dbReference type="GO" id="GO:0046872">
    <property type="term" value="F:metal ion binding"/>
    <property type="evidence" value="ECO:0007669"/>
    <property type="project" value="UniProtKB-KW"/>
</dbReference>
<evidence type="ECO:0000256" key="14">
    <source>
        <dbReference type="ARBA" id="ARBA00023136"/>
    </source>
</evidence>
<evidence type="ECO:0000313" key="23">
    <source>
        <dbReference type="Proteomes" id="UP000237246"/>
    </source>
</evidence>
<keyword evidence="10" id="KW-0479">Metal-binding</keyword>
<dbReference type="InterPro" id="IPR006052">
    <property type="entry name" value="TNF_dom"/>
</dbReference>
<keyword evidence="14 20" id="KW-0472">Membrane</keyword>
<accession>A0A2P4TI70</accession>
<keyword evidence="4" id="KW-1003">Cell membrane</keyword>
<reference evidence="22 23" key="1">
    <citation type="submission" date="2018-01" db="EMBL/GenBank/DDBJ databases">
        <title>Comparison of the Chinese Bamboo Partridge and Red Junglefowl genome sequences highlights the importance of demography in genome evolution.</title>
        <authorList>
            <person name="Tiley G.P."/>
            <person name="Kimball R.T."/>
            <person name="Braun E.L."/>
            <person name="Burleigh J.G."/>
        </authorList>
    </citation>
    <scope>NUCLEOTIDE SEQUENCE [LARGE SCALE GENOMIC DNA]</scope>
    <source>
        <strain evidence="22">RTK389</strain>
        <tissue evidence="22">Blood</tissue>
    </source>
</reference>
<feature type="region of interest" description="Disordered" evidence="19">
    <location>
        <begin position="264"/>
        <end position="283"/>
    </location>
</feature>
<dbReference type="InterPro" id="IPR008983">
    <property type="entry name" value="Tumour_necrosis_fac-like_dom"/>
</dbReference>
<dbReference type="OrthoDB" id="5980568at2759"/>
<dbReference type="SMART" id="SM00207">
    <property type="entry name" value="TNF"/>
    <property type="match status" value="1"/>
</dbReference>
<evidence type="ECO:0000256" key="3">
    <source>
        <dbReference type="ARBA" id="ARBA00008670"/>
    </source>
</evidence>
<keyword evidence="9" id="KW-0053">Apoptosis</keyword>
<comment type="caution">
    <text evidence="22">The sequence shown here is derived from an EMBL/GenBank/DDBJ whole genome shotgun (WGS) entry which is preliminary data.</text>
</comment>
<evidence type="ECO:0000256" key="4">
    <source>
        <dbReference type="ARBA" id="ARBA00022475"/>
    </source>
</evidence>
<organism evidence="22 23">
    <name type="scientific">Bambusicola thoracicus</name>
    <name type="common">Chinese bamboo-partridge</name>
    <name type="synonym">Perdix thoracica</name>
    <dbReference type="NCBI Taxonomy" id="9083"/>
    <lineage>
        <taxon>Eukaryota</taxon>
        <taxon>Metazoa</taxon>
        <taxon>Chordata</taxon>
        <taxon>Craniata</taxon>
        <taxon>Vertebrata</taxon>
        <taxon>Euteleostomi</taxon>
        <taxon>Archelosauria</taxon>
        <taxon>Archosauria</taxon>
        <taxon>Dinosauria</taxon>
        <taxon>Saurischia</taxon>
        <taxon>Theropoda</taxon>
        <taxon>Coelurosauria</taxon>
        <taxon>Aves</taxon>
        <taxon>Neognathae</taxon>
        <taxon>Galloanserae</taxon>
        <taxon>Galliformes</taxon>
        <taxon>Phasianidae</taxon>
        <taxon>Perdicinae</taxon>
        <taxon>Bambusicola</taxon>
    </lineage>
</organism>
<evidence type="ECO:0000256" key="2">
    <source>
        <dbReference type="ARBA" id="ARBA00004613"/>
    </source>
</evidence>
<keyword evidence="7" id="KW-0597">Phosphoprotein</keyword>
<protein>
    <recommendedName>
        <fullName evidence="17">Tumor necrosis factor ligand superfamily member 10</fullName>
    </recommendedName>
    <alternativeName>
        <fullName evidence="18">TNF-related apoptosis-inducing ligand</fullName>
    </alternativeName>
</protein>
<keyword evidence="11" id="KW-0862">Zinc</keyword>
<dbReference type="PANTHER" id="PTHR11471">
    <property type="entry name" value="TUMOR NECROSIS FACTOR FAMILY MEMBER"/>
    <property type="match status" value="1"/>
</dbReference>
<proteinExistence type="inferred from homology"/>
<dbReference type="EMBL" id="PPHD01000063">
    <property type="protein sequence ID" value="POI36067.1"/>
    <property type="molecule type" value="Genomic_DNA"/>
</dbReference>
<dbReference type="Pfam" id="PF00229">
    <property type="entry name" value="TNF"/>
    <property type="match status" value="1"/>
</dbReference>
<keyword evidence="5" id="KW-0202">Cytokine</keyword>
<keyword evidence="8 20" id="KW-0812">Transmembrane</keyword>
<keyword evidence="23" id="KW-1185">Reference proteome</keyword>
<name>A0A2P4TI70_BAMTH</name>
<dbReference type="CDD" id="cd00184">
    <property type="entry name" value="TNF"/>
    <property type="match status" value="1"/>
</dbReference>
<dbReference type="GO" id="GO:0006955">
    <property type="term" value="P:immune response"/>
    <property type="evidence" value="ECO:0007669"/>
    <property type="project" value="InterPro"/>
</dbReference>
<dbReference type="GO" id="GO:0005886">
    <property type="term" value="C:plasma membrane"/>
    <property type="evidence" value="ECO:0007669"/>
    <property type="project" value="UniProtKB-SubCell"/>
</dbReference>
<feature type="transmembrane region" description="Helical" evidence="20">
    <location>
        <begin position="45"/>
        <end position="69"/>
    </location>
</feature>
<evidence type="ECO:0000256" key="12">
    <source>
        <dbReference type="ARBA" id="ARBA00022968"/>
    </source>
</evidence>
<dbReference type="GO" id="GO:2001238">
    <property type="term" value="P:positive regulation of extrinsic apoptotic signaling pathway"/>
    <property type="evidence" value="ECO:0007669"/>
    <property type="project" value="UniProtKB-ARBA"/>
</dbReference>
<comment type="subunit">
    <text evidence="16">Homotrimer. One TNFSF10 homotrimer interacts with three TNFSF10A mononers. One TNFSF10 homotrimer interacts with three TNFSF10B mononers.</text>
</comment>